<dbReference type="Pfam" id="PF07508">
    <property type="entry name" value="Recombinase"/>
    <property type="match status" value="1"/>
</dbReference>
<dbReference type="GO" id="GO:0000150">
    <property type="term" value="F:DNA strand exchange activity"/>
    <property type="evidence" value="ECO:0007669"/>
    <property type="project" value="InterPro"/>
</dbReference>
<dbReference type="InterPro" id="IPR038109">
    <property type="entry name" value="DNA_bind_recomb_sf"/>
</dbReference>
<dbReference type="SUPFAM" id="SSF53041">
    <property type="entry name" value="Resolvase-like"/>
    <property type="match status" value="1"/>
</dbReference>
<dbReference type="InterPro" id="IPR036162">
    <property type="entry name" value="Resolvase-like_N_sf"/>
</dbReference>
<dbReference type="AlphaFoldDB" id="A0A1Y4MDN5"/>
<sequence>MTLSKYIESVRLMDKDGTKDAKIRDLLAYYERYNKTVKPGPGVFYAVIYARYSSHSQRDESIEGQVREDLEWAARNNIIVLGVYIDRKLTGKEADRRDSFQDMIRDAAKRRFQFVICWKVDRFARNRYDAAIYKARLKKYNIRVVYARESIPDGPEGILLESVLEGQAEYYSASLSENIRRGQDDNALECKVNGGGLTLGYKIGADKRFEVEPAEAAIVRMIFEHYDAGKTFKEIEDFLNSRGYKTSRGKPFNKNSFKRILRNRKYIGVYQYRDIVKEGGIPAIIEKELFESVQKKLDKNENARAHKKGDVEYLLTTKIYCGLCGKAMIGESGTGRHGGKFHYYTCVGRKRDRICKKKPVKKDWIENLVINETIRLVLRDDIIAEIADGVMAYQARERDQTVLNSLRVELNDVERAIKNLLSAIEQGIITPSTKSRLEDLEDEKGRIQNGIAEESMARPLVDRDQVVFFLERFRKGDADDPVYRQTLVDVFVNSVYVYDDKIVITYNYSGEHNKVTLEQVDEAVERAESGGAPRGDGLSGGSVESSSPPPRKAACRFIAGGFTFYDNTLYNTFLFNSFANKSPMAAAVCSESLSSACPYCPKVSMLRECPTSDFMVPSGRYFAMETNV</sequence>
<evidence type="ECO:0000256" key="1">
    <source>
        <dbReference type="SAM" id="MobiDB-lite"/>
    </source>
</evidence>
<dbReference type="InterPro" id="IPR050639">
    <property type="entry name" value="SSR_resolvase"/>
</dbReference>
<protein>
    <submittedName>
        <fullName evidence="4">DNA integration/recombination protein</fullName>
    </submittedName>
</protein>
<accession>A0A1Y4MDN5</accession>
<proteinExistence type="predicted"/>
<dbReference type="InterPro" id="IPR011109">
    <property type="entry name" value="DNA_bind_recombinase_dom"/>
</dbReference>
<dbReference type="Pfam" id="PF00239">
    <property type="entry name" value="Resolvase"/>
    <property type="match status" value="1"/>
</dbReference>
<reference evidence="5" key="1">
    <citation type="submission" date="2017-04" db="EMBL/GenBank/DDBJ databases">
        <title>Function of individual gut microbiota members based on whole genome sequencing of pure cultures obtained from chicken caecum.</title>
        <authorList>
            <person name="Medvecky M."/>
            <person name="Cejkova D."/>
            <person name="Polansky O."/>
            <person name="Karasova D."/>
            <person name="Kubasova T."/>
            <person name="Cizek A."/>
            <person name="Rychlik I."/>
        </authorList>
    </citation>
    <scope>NUCLEOTIDE SEQUENCE [LARGE SCALE GENOMIC DNA]</scope>
    <source>
        <strain evidence="5">An175</strain>
    </source>
</reference>
<dbReference type="RefSeq" id="WP_087303555.1">
    <property type="nucleotide sequence ID" value="NZ_NFKP01000044.1"/>
</dbReference>
<dbReference type="PROSITE" id="PS51737">
    <property type="entry name" value="RECOMBINASE_DNA_BIND"/>
    <property type="match status" value="1"/>
</dbReference>
<comment type="caution">
    <text evidence="4">The sequence shown here is derived from an EMBL/GenBank/DDBJ whole genome shotgun (WGS) entry which is preliminary data.</text>
</comment>
<evidence type="ECO:0000259" key="2">
    <source>
        <dbReference type="PROSITE" id="PS51736"/>
    </source>
</evidence>
<gene>
    <name evidence="4" type="ORF">B5F11_19750</name>
</gene>
<dbReference type="InterPro" id="IPR006119">
    <property type="entry name" value="Resolv_N"/>
</dbReference>
<dbReference type="Gene3D" id="3.40.50.1390">
    <property type="entry name" value="Resolvase, N-terminal catalytic domain"/>
    <property type="match status" value="1"/>
</dbReference>
<feature type="domain" description="Recombinase" evidence="3">
    <location>
        <begin position="198"/>
        <end position="303"/>
    </location>
</feature>
<dbReference type="Gene3D" id="3.90.1750.20">
    <property type="entry name" value="Putative Large Serine Recombinase, Chain B, Domain 2"/>
    <property type="match status" value="1"/>
</dbReference>
<dbReference type="Pfam" id="PF13408">
    <property type="entry name" value="Zn_ribbon_recom"/>
    <property type="match status" value="1"/>
</dbReference>
<dbReference type="CDD" id="cd00338">
    <property type="entry name" value="Ser_Recombinase"/>
    <property type="match status" value="1"/>
</dbReference>
<dbReference type="PANTHER" id="PTHR30461:SF23">
    <property type="entry name" value="DNA RECOMBINASE-RELATED"/>
    <property type="match status" value="1"/>
</dbReference>
<dbReference type="SMART" id="SM00857">
    <property type="entry name" value="Resolvase"/>
    <property type="match status" value="1"/>
</dbReference>
<feature type="domain" description="Resolvase/invertase-type recombinase catalytic" evidence="2">
    <location>
        <begin position="45"/>
        <end position="190"/>
    </location>
</feature>
<evidence type="ECO:0000313" key="4">
    <source>
        <dbReference type="EMBL" id="OUP65601.1"/>
    </source>
</evidence>
<dbReference type="InterPro" id="IPR025827">
    <property type="entry name" value="Zn_ribbon_recom_dom"/>
</dbReference>
<name>A0A1Y4MDN5_9FIRM</name>
<dbReference type="PANTHER" id="PTHR30461">
    <property type="entry name" value="DNA-INVERTASE FROM LAMBDOID PROPHAGE"/>
    <property type="match status" value="1"/>
</dbReference>
<dbReference type="Proteomes" id="UP000196386">
    <property type="component" value="Unassembled WGS sequence"/>
</dbReference>
<organism evidence="4 5">
    <name type="scientific">Anaerotruncus colihominis</name>
    <dbReference type="NCBI Taxonomy" id="169435"/>
    <lineage>
        <taxon>Bacteria</taxon>
        <taxon>Bacillati</taxon>
        <taxon>Bacillota</taxon>
        <taxon>Clostridia</taxon>
        <taxon>Eubacteriales</taxon>
        <taxon>Oscillospiraceae</taxon>
        <taxon>Anaerotruncus</taxon>
    </lineage>
</organism>
<evidence type="ECO:0000259" key="3">
    <source>
        <dbReference type="PROSITE" id="PS51737"/>
    </source>
</evidence>
<dbReference type="GO" id="GO:0003677">
    <property type="term" value="F:DNA binding"/>
    <property type="evidence" value="ECO:0007669"/>
    <property type="project" value="InterPro"/>
</dbReference>
<dbReference type="EMBL" id="NFKP01000044">
    <property type="protein sequence ID" value="OUP65601.1"/>
    <property type="molecule type" value="Genomic_DNA"/>
</dbReference>
<feature type="region of interest" description="Disordered" evidence="1">
    <location>
        <begin position="525"/>
        <end position="550"/>
    </location>
</feature>
<dbReference type="PROSITE" id="PS51736">
    <property type="entry name" value="RECOMBINASES_3"/>
    <property type="match status" value="1"/>
</dbReference>
<evidence type="ECO:0000313" key="5">
    <source>
        <dbReference type="Proteomes" id="UP000196386"/>
    </source>
</evidence>